<evidence type="ECO:0000256" key="2">
    <source>
        <dbReference type="HAMAP-Rule" id="MF_00489"/>
    </source>
</evidence>
<dbReference type="OrthoDB" id="9798918at2"/>
<dbReference type="Pfam" id="PF02639">
    <property type="entry name" value="DUF188"/>
    <property type="match status" value="1"/>
</dbReference>
<evidence type="ECO:0000256" key="1">
    <source>
        <dbReference type="ARBA" id="ARBA00008522"/>
    </source>
</evidence>
<comment type="similarity">
    <text evidence="1 2">Belongs to the UPF0178 family.</text>
</comment>
<accession>A0A4R2PEJ3</accession>
<dbReference type="AlphaFoldDB" id="A0A4R2PEJ3"/>
<dbReference type="InterPro" id="IPR003791">
    <property type="entry name" value="UPF0178"/>
</dbReference>
<reference evidence="3 4" key="1">
    <citation type="submission" date="2019-03" db="EMBL/GenBank/DDBJ databases">
        <title>Genomic Encyclopedia of Type Strains, Phase IV (KMG-IV): sequencing the most valuable type-strain genomes for metagenomic binning, comparative biology and taxonomic classification.</title>
        <authorList>
            <person name="Goeker M."/>
        </authorList>
    </citation>
    <scope>NUCLEOTIDE SEQUENCE [LARGE SCALE GENOMIC DNA]</scope>
    <source>
        <strain evidence="3 4">DSM 19377</strain>
    </source>
</reference>
<comment type="caution">
    <text evidence="3">The sequence shown here is derived from an EMBL/GenBank/DDBJ whole genome shotgun (WGS) entry which is preliminary data.</text>
</comment>
<gene>
    <name evidence="3" type="ORF">EV207_101334</name>
</gene>
<dbReference type="PANTHER" id="PTHR35146:SF1">
    <property type="entry name" value="UPF0178 PROTEIN YAII"/>
    <property type="match status" value="1"/>
</dbReference>
<dbReference type="RefSeq" id="WP_132742929.1">
    <property type="nucleotide sequence ID" value="NZ_SLXK01000001.1"/>
</dbReference>
<organism evidence="3 4">
    <name type="scientific">Scopulibacillus darangshiensis</name>
    <dbReference type="NCBI Taxonomy" id="442528"/>
    <lineage>
        <taxon>Bacteria</taxon>
        <taxon>Bacillati</taxon>
        <taxon>Bacillota</taxon>
        <taxon>Bacilli</taxon>
        <taxon>Bacillales</taxon>
        <taxon>Sporolactobacillaceae</taxon>
        <taxon>Scopulibacillus</taxon>
    </lineage>
</organism>
<evidence type="ECO:0000313" key="3">
    <source>
        <dbReference type="EMBL" id="TCP32355.1"/>
    </source>
</evidence>
<name>A0A4R2PEJ3_9BACL</name>
<proteinExistence type="inferred from homology"/>
<dbReference type="EMBL" id="SLXK01000001">
    <property type="protein sequence ID" value="TCP32355.1"/>
    <property type="molecule type" value="Genomic_DNA"/>
</dbReference>
<protein>
    <recommendedName>
        <fullName evidence="2">UPF0178 protein EV207_101334</fullName>
    </recommendedName>
</protein>
<dbReference type="PANTHER" id="PTHR35146">
    <property type="entry name" value="UPF0178 PROTEIN YAII"/>
    <property type="match status" value="1"/>
</dbReference>
<dbReference type="HAMAP" id="MF_00489">
    <property type="entry name" value="UPF0178"/>
    <property type="match status" value="1"/>
</dbReference>
<evidence type="ECO:0000313" key="4">
    <source>
        <dbReference type="Proteomes" id="UP000295416"/>
    </source>
</evidence>
<dbReference type="Proteomes" id="UP000295416">
    <property type="component" value="Unassembled WGS sequence"/>
</dbReference>
<keyword evidence="4" id="KW-1185">Reference proteome</keyword>
<sequence length="152" mass="17355">MVKDRRLFVDADACPVKNEIREMAIKYDISPFFIASYAHFGPNRGPEWIFVDPDREAADIYIVNHVRKGDVVVTQDMGLASLLTGKEVYVLTANGKLLNEEDMPHILHRRYLSYKELSAGHRIRGPKAFSSTDRRNFCLTLEELLSQLQGKS</sequence>